<evidence type="ECO:0000313" key="6">
    <source>
        <dbReference type="RefSeq" id="WP_028312788.1"/>
    </source>
</evidence>
<keyword evidence="5" id="KW-1185">Reference proteome</keyword>
<sequence length="204" mass="20441">MFDKLGSSLDANAQALRLRSERQKLLAANIANADTPGYKAQDFDFGKSFSAALRGTREAPVPAGPAAQLARSGPSNLPTLALASAGLASGASAGATPAGSNAASVGATEAGAAASAVTPVTLAATGRLARTDAGHLPGTLAKASADGPAVRYRTVGQPSVDGNTVDSDTEQARFADNTLRYEASLRFLNGQIKTLTSAINGQAT</sequence>
<dbReference type="PANTHER" id="PTHR30435">
    <property type="entry name" value="FLAGELLAR PROTEIN"/>
    <property type="match status" value="1"/>
</dbReference>
<dbReference type="AlphaFoldDB" id="A0A8B6X6Q5"/>
<dbReference type="GO" id="GO:0009425">
    <property type="term" value="C:bacterial-type flagellum basal body"/>
    <property type="evidence" value="ECO:0007669"/>
    <property type="project" value="UniProtKB-SubCell"/>
</dbReference>
<dbReference type="Pfam" id="PF00460">
    <property type="entry name" value="Flg_bb_rod"/>
    <property type="match status" value="1"/>
</dbReference>
<dbReference type="Proteomes" id="UP000675920">
    <property type="component" value="Unplaced"/>
</dbReference>
<evidence type="ECO:0000313" key="5">
    <source>
        <dbReference type="Proteomes" id="UP000675920"/>
    </source>
</evidence>
<dbReference type="RefSeq" id="WP_028312788.1">
    <property type="nucleotide sequence ID" value="NZ_KI519499.1"/>
</dbReference>
<keyword evidence="3" id="KW-0975">Bacterial flagellum</keyword>
<protein>
    <submittedName>
        <fullName evidence="6">Flagellar basal body protein</fullName>
    </submittedName>
</protein>
<evidence type="ECO:0000256" key="1">
    <source>
        <dbReference type="ARBA" id="ARBA00004117"/>
    </source>
</evidence>
<evidence type="ECO:0000259" key="4">
    <source>
        <dbReference type="Pfam" id="PF00460"/>
    </source>
</evidence>
<keyword evidence="6" id="KW-0969">Cilium</keyword>
<organism evidence="5 6">
    <name type="scientific">Derxia gummosa DSM 723</name>
    <dbReference type="NCBI Taxonomy" id="1121388"/>
    <lineage>
        <taxon>Bacteria</taxon>
        <taxon>Pseudomonadati</taxon>
        <taxon>Pseudomonadota</taxon>
        <taxon>Betaproteobacteria</taxon>
        <taxon>Burkholderiales</taxon>
        <taxon>Alcaligenaceae</taxon>
        <taxon>Derxia</taxon>
    </lineage>
</organism>
<keyword evidence="6" id="KW-0282">Flagellum</keyword>
<dbReference type="PANTHER" id="PTHR30435:SF12">
    <property type="entry name" value="FLAGELLAR BASAL BODY ROD PROTEIN FLGB"/>
    <property type="match status" value="1"/>
</dbReference>
<evidence type="ECO:0000256" key="2">
    <source>
        <dbReference type="ARBA" id="ARBA00009677"/>
    </source>
</evidence>
<reference evidence="6" key="1">
    <citation type="submission" date="2025-08" db="UniProtKB">
        <authorList>
            <consortium name="RefSeq"/>
        </authorList>
    </citation>
    <scope>IDENTIFICATION</scope>
</reference>
<keyword evidence="6" id="KW-0966">Cell projection</keyword>
<name>A0A8B6X6Q5_9BURK</name>
<feature type="domain" description="Flagellar basal body rod protein N-terminal" evidence="4">
    <location>
        <begin position="13"/>
        <end position="39"/>
    </location>
</feature>
<accession>A0A8B6X6Q5</accession>
<dbReference type="OrthoDB" id="9788334at2"/>
<evidence type="ECO:0000256" key="3">
    <source>
        <dbReference type="ARBA" id="ARBA00023143"/>
    </source>
</evidence>
<proteinExistence type="inferred from homology"/>
<comment type="subcellular location">
    <subcellularLocation>
        <location evidence="1">Bacterial flagellum basal body</location>
    </subcellularLocation>
</comment>
<dbReference type="InterPro" id="IPR001444">
    <property type="entry name" value="Flag_bb_rod_N"/>
</dbReference>
<comment type="similarity">
    <text evidence="2">Belongs to the flagella basal body rod proteins family.</text>
</comment>